<evidence type="ECO:0000313" key="3">
    <source>
        <dbReference type="RefSeq" id="XP_021864707.2"/>
    </source>
</evidence>
<dbReference type="RefSeq" id="XP_021864707.2">
    <property type="nucleotide sequence ID" value="XM_022009015.2"/>
</dbReference>
<dbReference type="PANTHER" id="PTHR35218:SF9">
    <property type="entry name" value="ENDONUCLEASE_EXONUCLEASE_PHOSPHATASE DOMAIN-CONTAINING PROTEIN"/>
    <property type="match status" value="1"/>
</dbReference>
<dbReference type="SUPFAM" id="SSF56219">
    <property type="entry name" value="DNase I-like"/>
    <property type="match status" value="1"/>
</dbReference>
<dbReference type="Pfam" id="PF03372">
    <property type="entry name" value="Exo_endo_phos"/>
    <property type="match status" value="1"/>
</dbReference>
<gene>
    <name evidence="3" type="primary">LOC110803501</name>
</gene>
<dbReference type="AlphaFoldDB" id="A0A9R0JCM8"/>
<dbReference type="GO" id="GO:0003824">
    <property type="term" value="F:catalytic activity"/>
    <property type="evidence" value="ECO:0007669"/>
    <property type="project" value="InterPro"/>
</dbReference>
<proteinExistence type="predicted"/>
<reference evidence="3" key="2">
    <citation type="submission" date="2025-08" db="UniProtKB">
        <authorList>
            <consortium name="RefSeq"/>
        </authorList>
    </citation>
    <scope>IDENTIFICATION</scope>
    <source>
        <tissue evidence="3">Leaf</tissue>
    </source>
</reference>
<reference evidence="2" key="1">
    <citation type="journal article" date="2021" name="Nat. Commun.">
        <title>Genomic analyses provide insights into spinach domestication and the genetic basis of agronomic traits.</title>
        <authorList>
            <person name="Cai X."/>
            <person name="Sun X."/>
            <person name="Xu C."/>
            <person name="Sun H."/>
            <person name="Wang X."/>
            <person name="Ge C."/>
            <person name="Zhang Z."/>
            <person name="Wang Q."/>
            <person name="Fei Z."/>
            <person name="Jiao C."/>
            <person name="Wang Q."/>
        </authorList>
    </citation>
    <scope>NUCLEOTIDE SEQUENCE [LARGE SCALE GENOMIC DNA]</scope>
    <source>
        <strain evidence="2">cv. Varoflay</strain>
    </source>
</reference>
<sequence>MTTLKSIPVSMEDRLPNFMSDTSPISCMVWNVQGAGSRFFVSSLKELVRTHKPDVLVLVETHMGGNQATQIATILGYRGHTRVDALGFSGGIWVYWKPELVSVEPILKHNQHITMDITRIGGQPWFFTAIYASPDPTKRQELWSELERFASTHNQPWLVAGDFNETRYGWERNNSCSETTRRSTRFNNWIEDMQLLEVEFVGASHTWARGHTEETRRSARLDRALCNSEWSLRFANAKVKHLPAINSDHCPLFISPNGFVPLQAINRPFRFQAAWLTHEGFQEFVNDKWDGNIPLPNSLAKLSDALL</sequence>
<protein>
    <recommendedName>
        <fullName evidence="1">Endonuclease/exonuclease/phosphatase domain-containing protein</fullName>
    </recommendedName>
</protein>
<dbReference type="Proteomes" id="UP000813463">
    <property type="component" value="Chromosome 2"/>
</dbReference>
<accession>A0A9R0JCM8</accession>
<dbReference type="PANTHER" id="PTHR35218">
    <property type="entry name" value="RNASE H DOMAIN-CONTAINING PROTEIN"/>
    <property type="match status" value="1"/>
</dbReference>
<dbReference type="Gene3D" id="3.60.10.10">
    <property type="entry name" value="Endonuclease/exonuclease/phosphatase"/>
    <property type="match status" value="1"/>
</dbReference>
<feature type="domain" description="Endonuclease/exonuclease/phosphatase" evidence="1">
    <location>
        <begin position="28"/>
        <end position="234"/>
    </location>
</feature>
<organism evidence="2 3">
    <name type="scientific">Spinacia oleracea</name>
    <name type="common">Spinach</name>
    <dbReference type="NCBI Taxonomy" id="3562"/>
    <lineage>
        <taxon>Eukaryota</taxon>
        <taxon>Viridiplantae</taxon>
        <taxon>Streptophyta</taxon>
        <taxon>Embryophyta</taxon>
        <taxon>Tracheophyta</taxon>
        <taxon>Spermatophyta</taxon>
        <taxon>Magnoliopsida</taxon>
        <taxon>eudicotyledons</taxon>
        <taxon>Gunneridae</taxon>
        <taxon>Pentapetalae</taxon>
        <taxon>Caryophyllales</taxon>
        <taxon>Chenopodiaceae</taxon>
        <taxon>Chenopodioideae</taxon>
        <taxon>Anserineae</taxon>
        <taxon>Spinacia</taxon>
    </lineage>
</organism>
<dbReference type="KEGG" id="soe:110803501"/>
<name>A0A9R0JCM8_SPIOL</name>
<dbReference type="InterPro" id="IPR036691">
    <property type="entry name" value="Endo/exonu/phosph_ase_sf"/>
</dbReference>
<evidence type="ECO:0000259" key="1">
    <source>
        <dbReference type="Pfam" id="PF03372"/>
    </source>
</evidence>
<keyword evidence="2" id="KW-1185">Reference proteome</keyword>
<dbReference type="InterPro" id="IPR005135">
    <property type="entry name" value="Endo/exonuclease/phosphatase"/>
</dbReference>
<evidence type="ECO:0000313" key="2">
    <source>
        <dbReference type="Proteomes" id="UP000813463"/>
    </source>
</evidence>
<dbReference type="GeneID" id="110803501"/>